<gene>
    <name evidence="4" type="ORF">EV646_111332</name>
</gene>
<keyword evidence="1" id="KW-1133">Transmembrane helix</keyword>
<keyword evidence="1" id="KW-0472">Membrane</keyword>
<dbReference type="InterPro" id="IPR018702">
    <property type="entry name" value="DUF2207"/>
</dbReference>
<dbReference type="Pfam" id="PF20990">
    <property type="entry name" value="DUF2207_C"/>
    <property type="match status" value="1"/>
</dbReference>
<evidence type="ECO:0000259" key="3">
    <source>
        <dbReference type="Pfam" id="PF20990"/>
    </source>
</evidence>
<evidence type="ECO:0000259" key="2">
    <source>
        <dbReference type="Pfam" id="PF09972"/>
    </source>
</evidence>
<feature type="domain" description="DUF2207" evidence="2">
    <location>
        <begin position="58"/>
        <end position="185"/>
    </location>
</feature>
<sequence length="582" mass="62856">MSTGRDMVPDVNLTLLIRCDWAMRLRLLGLSLCALGLSVLTGVPAGATGSHGSADPVVTNYDSEIRVERDGLLKVSETWKLSNVTGTFTRFVVTREHLPDDIDHVQKIEDLQVKAGGQDKQTEVSTDGDVTSIAVADVSGTTELNFTYTVRGAVAKTLNGTEVQFAPLTGIGLTIQEANIVYSTPEVTHVSCFAGAIDSNTPCTLAQISETAGPTFQQQGLPPGNTVRMTVGFPEGEIAANSIIEYRKTFKRAFSTDAAQLFSALAVLLLGAIALLLLYRVRGRDQIDPRRVVPASLFSLGGDTKITFTPPSDLRPGEVGTLIDERIDPVDVTATIIDLAVRGHITIIEQEHETEYARPDWELRRVSNAPAEELQRYENVLIRAIFGDSDSVLVSELGRQVRANLEQVQDALYDGVVKRGWFKERPDRTRSTWATVGIVTTVLGVVATVALALLSSWGLLGLAITAVGVGLILVGRYMPSKAPAAGRVLGQVAAIRGELLEMDVSELPNDQHAELCSRALPYAVVLGGSDRWIDALVGTDITPGEADEGFPWYRGPSGWHLQYLPDSLRNLTTNLTGALFAR</sequence>
<protein>
    <submittedName>
        <fullName evidence="4">Putative membrane protein DUF2207</fullName>
    </submittedName>
</protein>
<feature type="transmembrane region" description="Helical" evidence="1">
    <location>
        <begin position="459"/>
        <end position="478"/>
    </location>
</feature>
<evidence type="ECO:0000313" key="4">
    <source>
        <dbReference type="EMBL" id="TCO44138.1"/>
    </source>
</evidence>
<proteinExistence type="predicted"/>
<organism evidence="4 5">
    <name type="scientific">Kribbella antiqua</name>
    <dbReference type="NCBI Taxonomy" id="2512217"/>
    <lineage>
        <taxon>Bacteria</taxon>
        <taxon>Bacillati</taxon>
        <taxon>Actinomycetota</taxon>
        <taxon>Actinomycetes</taxon>
        <taxon>Propionibacteriales</taxon>
        <taxon>Kribbellaceae</taxon>
        <taxon>Kribbella</taxon>
    </lineage>
</organism>
<comment type="caution">
    <text evidence="4">The sequence shown here is derived from an EMBL/GenBank/DDBJ whole genome shotgun (WGS) entry which is preliminary data.</text>
</comment>
<name>A0A4R2IJY4_9ACTN</name>
<evidence type="ECO:0000256" key="1">
    <source>
        <dbReference type="SAM" id="Phobius"/>
    </source>
</evidence>
<accession>A0A4R2IJY4</accession>
<reference evidence="4 5" key="1">
    <citation type="journal article" date="2015" name="Stand. Genomic Sci.">
        <title>Genomic Encyclopedia of Bacterial and Archaeal Type Strains, Phase III: the genomes of soil and plant-associated and newly described type strains.</title>
        <authorList>
            <person name="Whitman W.B."/>
            <person name="Woyke T."/>
            <person name="Klenk H.P."/>
            <person name="Zhou Y."/>
            <person name="Lilburn T.G."/>
            <person name="Beck B.J."/>
            <person name="De Vos P."/>
            <person name="Vandamme P."/>
            <person name="Eisen J.A."/>
            <person name="Garrity G."/>
            <person name="Hugenholtz P."/>
            <person name="Kyrpides N.C."/>
        </authorList>
    </citation>
    <scope>NUCLEOTIDE SEQUENCE [LARGE SCALE GENOMIC DNA]</scope>
    <source>
        <strain evidence="4 5">VKM Ac-2541</strain>
    </source>
</reference>
<feature type="domain" description="Predicted membrane protein YciQ-like C-terminal" evidence="3">
    <location>
        <begin position="309"/>
        <end position="536"/>
    </location>
</feature>
<feature type="transmembrane region" description="Helical" evidence="1">
    <location>
        <begin position="261"/>
        <end position="281"/>
    </location>
</feature>
<evidence type="ECO:0000313" key="5">
    <source>
        <dbReference type="Proteomes" id="UP000295573"/>
    </source>
</evidence>
<dbReference type="InterPro" id="IPR048389">
    <property type="entry name" value="YciQ-like_C"/>
</dbReference>
<keyword evidence="1" id="KW-0812">Transmembrane</keyword>
<keyword evidence="5" id="KW-1185">Reference proteome</keyword>
<dbReference type="Pfam" id="PF09972">
    <property type="entry name" value="DUF2207"/>
    <property type="match status" value="1"/>
</dbReference>
<dbReference type="AlphaFoldDB" id="A0A4R2IJY4"/>
<dbReference type="Proteomes" id="UP000295573">
    <property type="component" value="Unassembled WGS sequence"/>
</dbReference>
<dbReference type="EMBL" id="SLWR01000011">
    <property type="protein sequence ID" value="TCO44138.1"/>
    <property type="molecule type" value="Genomic_DNA"/>
</dbReference>
<feature type="transmembrane region" description="Helical" evidence="1">
    <location>
        <begin position="433"/>
        <end position="453"/>
    </location>
</feature>